<dbReference type="InterPro" id="IPR007292">
    <property type="entry name" value="Nuclear_fusion_Kar5"/>
</dbReference>
<evidence type="ECO:0000256" key="4">
    <source>
        <dbReference type="ARBA" id="ARBA00022692"/>
    </source>
</evidence>
<keyword evidence="5 11" id="KW-0732">Signal</keyword>
<gene>
    <name evidence="13" type="ORF">B0T18DRAFT_431010</name>
</gene>
<dbReference type="Pfam" id="PF04163">
    <property type="entry name" value="Tht1"/>
    <property type="match status" value="1"/>
</dbReference>
<proteinExistence type="inferred from homology"/>
<dbReference type="Proteomes" id="UP001172155">
    <property type="component" value="Unassembled WGS sequence"/>
</dbReference>
<evidence type="ECO:0000256" key="7">
    <source>
        <dbReference type="ARBA" id="ARBA00022989"/>
    </source>
</evidence>
<comment type="function">
    <text evidence="1 11">Required for nuclear membrane fusion during karyogamy.</text>
</comment>
<organism evidence="13 14">
    <name type="scientific">Schizothecium vesticola</name>
    <dbReference type="NCBI Taxonomy" id="314040"/>
    <lineage>
        <taxon>Eukaryota</taxon>
        <taxon>Fungi</taxon>
        <taxon>Dikarya</taxon>
        <taxon>Ascomycota</taxon>
        <taxon>Pezizomycotina</taxon>
        <taxon>Sordariomycetes</taxon>
        <taxon>Sordariomycetidae</taxon>
        <taxon>Sordariales</taxon>
        <taxon>Schizotheciaceae</taxon>
        <taxon>Schizothecium</taxon>
    </lineage>
</organism>
<comment type="caution">
    <text evidence="13">The sequence shown here is derived from an EMBL/GenBank/DDBJ whole genome shotgun (WGS) entry which is preliminary data.</text>
</comment>
<dbReference type="AlphaFoldDB" id="A0AA40K2V5"/>
<comment type="subcellular location">
    <subcellularLocation>
        <location evidence="11">Endoplasmic reticulum membrane</location>
    </subcellularLocation>
    <subcellularLocation>
        <location evidence="11">Nucleus membrane</location>
    </subcellularLocation>
</comment>
<reference evidence="13" key="1">
    <citation type="submission" date="2023-06" db="EMBL/GenBank/DDBJ databases">
        <title>Genome-scale phylogeny and comparative genomics of the fungal order Sordariales.</title>
        <authorList>
            <consortium name="Lawrence Berkeley National Laboratory"/>
            <person name="Hensen N."/>
            <person name="Bonometti L."/>
            <person name="Westerberg I."/>
            <person name="Brannstrom I.O."/>
            <person name="Guillou S."/>
            <person name="Cros-Aarteil S."/>
            <person name="Calhoun S."/>
            <person name="Haridas S."/>
            <person name="Kuo A."/>
            <person name="Mondo S."/>
            <person name="Pangilinan J."/>
            <person name="Riley R."/>
            <person name="LaButti K."/>
            <person name="Andreopoulos B."/>
            <person name="Lipzen A."/>
            <person name="Chen C."/>
            <person name="Yanf M."/>
            <person name="Daum C."/>
            <person name="Ng V."/>
            <person name="Clum A."/>
            <person name="Steindorff A."/>
            <person name="Ohm R."/>
            <person name="Martin F."/>
            <person name="Silar P."/>
            <person name="Natvig D."/>
            <person name="Lalanne C."/>
            <person name="Gautier V."/>
            <person name="Ament-velasquez S.L."/>
            <person name="Kruys A."/>
            <person name="Hutchinson M.I."/>
            <person name="Powell A.J."/>
            <person name="Barry K."/>
            <person name="Miller A.N."/>
            <person name="Grigoriev I.V."/>
            <person name="Debuchy R."/>
            <person name="Gladieux P."/>
            <person name="Thoren M.H."/>
            <person name="Johannesson H."/>
        </authorList>
    </citation>
    <scope>NUCLEOTIDE SEQUENCE</scope>
    <source>
        <strain evidence="13">SMH3187-1</strain>
    </source>
</reference>
<evidence type="ECO:0000313" key="14">
    <source>
        <dbReference type="Proteomes" id="UP001172155"/>
    </source>
</evidence>
<evidence type="ECO:0000256" key="11">
    <source>
        <dbReference type="RuleBase" id="RU368082"/>
    </source>
</evidence>
<evidence type="ECO:0000256" key="1">
    <source>
        <dbReference type="ARBA" id="ARBA00003389"/>
    </source>
</evidence>
<keyword evidence="9" id="KW-0325">Glycoprotein</keyword>
<protein>
    <recommendedName>
        <fullName evidence="15">Nuclear membrane fusion protein Kar5</fullName>
    </recommendedName>
</protein>
<accession>A0AA40K2V5</accession>
<evidence type="ECO:0000256" key="9">
    <source>
        <dbReference type="ARBA" id="ARBA00023180"/>
    </source>
</evidence>
<keyword evidence="10 11" id="KW-0539">Nucleus</keyword>
<evidence type="ECO:0000256" key="5">
    <source>
        <dbReference type="ARBA" id="ARBA00022729"/>
    </source>
</evidence>
<evidence type="ECO:0000256" key="10">
    <source>
        <dbReference type="ARBA" id="ARBA00023242"/>
    </source>
</evidence>
<dbReference type="GO" id="GO:0048288">
    <property type="term" value="P:nuclear membrane fusion involved in karyogamy"/>
    <property type="evidence" value="ECO:0007669"/>
    <property type="project" value="UniProtKB-UniRule"/>
</dbReference>
<dbReference type="EMBL" id="JAUKUD010000005">
    <property type="protein sequence ID" value="KAK0743805.1"/>
    <property type="molecule type" value="Genomic_DNA"/>
</dbReference>
<keyword evidence="8" id="KW-0472">Membrane</keyword>
<keyword evidence="3 11" id="KW-0415">Karyogamy</keyword>
<keyword evidence="14" id="KW-1185">Reference proteome</keyword>
<feature type="chain" id="PRO_5041465903" description="Nuclear membrane fusion protein Kar5" evidence="12">
    <location>
        <begin position="23"/>
        <end position="481"/>
    </location>
</feature>
<evidence type="ECO:0000256" key="3">
    <source>
        <dbReference type="ARBA" id="ARBA00022459"/>
    </source>
</evidence>
<evidence type="ECO:0000256" key="8">
    <source>
        <dbReference type="ARBA" id="ARBA00023136"/>
    </source>
</evidence>
<comment type="similarity">
    <text evidence="2 11">Belongs to the KAR5 family.</text>
</comment>
<evidence type="ECO:0000313" key="13">
    <source>
        <dbReference type="EMBL" id="KAK0743805.1"/>
    </source>
</evidence>
<sequence length="481" mass="52624">MVASQLRVFMTLLTLAAPQTQAFGWRADKRAVIAITESTEAIQEQPNRNLYSIALAELQELESQPFCHRVAARLLVNNCQLVDGKDEATILTDSGRQVRDFVDSYAASLAICDLERGSFKIPPECAKFREASLSQIAIRNFGQAQLHVSEAEIGLCLSAMATSDAAWSTWISYRHKALRFCEAARGENERDQSILLYQRLTKVIEGLTNGVEAELKKRMDELDNRARQTFDNLGQLSTRIDQLDDGLSKMGQYLSGDLEKAMKKSADLMNGGLQNAESLEKFLGALLKNIADKNAQMASAHELAVRQTSSQVSNEVEALGQVVAAVGASSLVLQEKITSTTNMVDSLARRHDVLEDGLGRLLVTTQNLASNHNLHTKRVEQAVNITSELLDALEETATTASTLNKSFLSRTPSGNWWPYIICPVASLVLGSYGLEPSAFRNLGLLALGEGIGLIVSISTSGRLDTVYPFFLTNTTTPGLRI</sequence>
<dbReference type="GO" id="GO:0000742">
    <property type="term" value="P:karyogamy involved in conjugation with cellular fusion"/>
    <property type="evidence" value="ECO:0007669"/>
    <property type="project" value="UniProtKB-UniRule"/>
</dbReference>
<evidence type="ECO:0000256" key="12">
    <source>
        <dbReference type="SAM" id="SignalP"/>
    </source>
</evidence>
<dbReference type="PANTHER" id="PTHR28012">
    <property type="entry name" value="NUCLEAR FUSION PROTEIN KAR5"/>
    <property type="match status" value="1"/>
</dbReference>
<dbReference type="GO" id="GO:0031965">
    <property type="term" value="C:nuclear membrane"/>
    <property type="evidence" value="ECO:0007669"/>
    <property type="project" value="UniProtKB-SubCell"/>
</dbReference>
<feature type="signal peptide" evidence="12">
    <location>
        <begin position="1"/>
        <end position="22"/>
    </location>
</feature>
<keyword evidence="6 11" id="KW-0256">Endoplasmic reticulum</keyword>
<dbReference type="GO" id="GO:0005789">
    <property type="term" value="C:endoplasmic reticulum membrane"/>
    <property type="evidence" value="ECO:0007669"/>
    <property type="project" value="UniProtKB-SubCell"/>
</dbReference>
<name>A0AA40K2V5_9PEZI</name>
<evidence type="ECO:0008006" key="15">
    <source>
        <dbReference type="Google" id="ProtNLM"/>
    </source>
</evidence>
<keyword evidence="4" id="KW-0812">Transmembrane</keyword>
<dbReference type="PANTHER" id="PTHR28012:SF1">
    <property type="entry name" value="NUCLEAR FUSION PROTEIN KAR5"/>
    <property type="match status" value="1"/>
</dbReference>
<evidence type="ECO:0000256" key="6">
    <source>
        <dbReference type="ARBA" id="ARBA00022824"/>
    </source>
</evidence>
<evidence type="ECO:0000256" key="2">
    <source>
        <dbReference type="ARBA" id="ARBA00010473"/>
    </source>
</evidence>
<keyword evidence="7" id="KW-1133">Transmembrane helix</keyword>